<name>A0A1M4YJ07_9LACT</name>
<evidence type="ECO:0000256" key="4">
    <source>
        <dbReference type="RuleBase" id="RU003733"/>
    </source>
</evidence>
<dbReference type="GO" id="GO:0016773">
    <property type="term" value="F:phosphotransferase activity, alcohol group as acceptor"/>
    <property type="evidence" value="ECO:0007669"/>
    <property type="project" value="InterPro"/>
</dbReference>
<dbReference type="Proteomes" id="UP000184128">
    <property type="component" value="Unassembled WGS sequence"/>
</dbReference>
<dbReference type="Pfam" id="PF00370">
    <property type="entry name" value="FGGY_N"/>
    <property type="match status" value="1"/>
</dbReference>
<evidence type="ECO:0000313" key="7">
    <source>
        <dbReference type="EMBL" id="SHF05835.1"/>
    </source>
</evidence>
<dbReference type="OrthoDB" id="9805576at2"/>
<proteinExistence type="inferred from homology"/>
<dbReference type="STRING" id="1121025.SAMN02745249_01710"/>
<dbReference type="InterPro" id="IPR050406">
    <property type="entry name" value="FGGY_Carb_Kinase"/>
</dbReference>
<protein>
    <submittedName>
        <fullName evidence="7">Gluconokinase</fullName>
    </submittedName>
</protein>
<dbReference type="Gene3D" id="3.30.420.40">
    <property type="match status" value="2"/>
</dbReference>
<dbReference type="InterPro" id="IPR018483">
    <property type="entry name" value="Carb_kinase_FGGY_CS"/>
</dbReference>
<evidence type="ECO:0000256" key="2">
    <source>
        <dbReference type="ARBA" id="ARBA00022679"/>
    </source>
</evidence>
<evidence type="ECO:0000313" key="8">
    <source>
        <dbReference type="Proteomes" id="UP000184128"/>
    </source>
</evidence>
<evidence type="ECO:0000256" key="1">
    <source>
        <dbReference type="ARBA" id="ARBA00009156"/>
    </source>
</evidence>
<dbReference type="PIRSF" id="PIRSF000538">
    <property type="entry name" value="GlpK"/>
    <property type="match status" value="1"/>
</dbReference>
<keyword evidence="3 4" id="KW-0418">Kinase</keyword>
<dbReference type="GO" id="GO:0016301">
    <property type="term" value="F:kinase activity"/>
    <property type="evidence" value="ECO:0007669"/>
    <property type="project" value="UniProtKB-KW"/>
</dbReference>
<dbReference type="AlphaFoldDB" id="A0A1M4YJ07"/>
<feature type="domain" description="Carbohydrate kinase FGGY N-terminal" evidence="5">
    <location>
        <begin position="4"/>
        <end position="247"/>
    </location>
</feature>
<sequence>MEKYMLGIDIGTTNIKAALYTFSGEECFVKSATYSLHTDEFGAATQSADEIKEKTFQVIRASTAECAKSGWEISFISFSAAMHSLLAVDTKGEPISPVFTWGDRQAEPYLKDLKNKTNPSLYHRTGTPLHPMSPFVKLYGLKRSSHEMMQKADKFIGVKTFLLYQLFGVYVTDYSLANATGLFNMHTLSWDKEALEILDISENKLPNLVPTTEVLRGMKKEVALTLGLDPKIPVVIGASDGCLANLGVNAIGQGQVALSIGTSGAIRTVTDRPLTDKDERTFCYALTEDLWVIGGPVNNGGVVMDWAMNRFVESTDSDGVMDSEKNPYDQMMDQIASVQPGADQLFFHPYLVGERSPIWRPNAKGSFFGLDIHHQNQHLLRAVLEGINMNLYAVYTAISEVIGADAQEILVTGGFTQSDTWLQMIADIFGMDLVVTEVSENACLGATILGLYALGEIKDFSELNLMIPMERRIKSNESDYQFYQRHFEKYQQLSEYYLKMFDVLDE</sequence>
<dbReference type="PANTHER" id="PTHR43095">
    <property type="entry name" value="SUGAR KINASE"/>
    <property type="match status" value="1"/>
</dbReference>
<dbReference type="InterPro" id="IPR043129">
    <property type="entry name" value="ATPase_NBD"/>
</dbReference>
<dbReference type="SUPFAM" id="SSF53067">
    <property type="entry name" value="Actin-like ATPase domain"/>
    <property type="match status" value="2"/>
</dbReference>
<keyword evidence="8" id="KW-1185">Reference proteome</keyword>
<dbReference type="CDD" id="cd07770">
    <property type="entry name" value="ASKHA_NBD_FGGY_GntK"/>
    <property type="match status" value="1"/>
</dbReference>
<comment type="similarity">
    <text evidence="1 4">Belongs to the FGGY kinase family.</text>
</comment>
<dbReference type="GO" id="GO:0005975">
    <property type="term" value="P:carbohydrate metabolic process"/>
    <property type="evidence" value="ECO:0007669"/>
    <property type="project" value="InterPro"/>
</dbReference>
<dbReference type="InterPro" id="IPR018485">
    <property type="entry name" value="FGGY_C"/>
</dbReference>
<organism evidence="7 8">
    <name type="scientific">Atopostipes suicloacalis DSM 15692</name>
    <dbReference type="NCBI Taxonomy" id="1121025"/>
    <lineage>
        <taxon>Bacteria</taxon>
        <taxon>Bacillati</taxon>
        <taxon>Bacillota</taxon>
        <taxon>Bacilli</taxon>
        <taxon>Lactobacillales</taxon>
        <taxon>Carnobacteriaceae</taxon>
        <taxon>Atopostipes</taxon>
    </lineage>
</organism>
<dbReference type="EMBL" id="FQUF01000029">
    <property type="protein sequence ID" value="SHF05835.1"/>
    <property type="molecule type" value="Genomic_DNA"/>
</dbReference>
<dbReference type="InterPro" id="IPR000577">
    <property type="entry name" value="Carb_kinase_FGGY"/>
</dbReference>
<accession>A0A1M4YJ07</accession>
<dbReference type="PANTHER" id="PTHR43095:SF2">
    <property type="entry name" value="GLUCONOKINASE"/>
    <property type="match status" value="1"/>
</dbReference>
<feature type="domain" description="Carbohydrate kinase FGGY C-terminal" evidence="6">
    <location>
        <begin position="257"/>
        <end position="454"/>
    </location>
</feature>
<keyword evidence="2 4" id="KW-0808">Transferase</keyword>
<evidence type="ECO:0000256" key="3">
    <source>
        <dbReference type="ARBA" id="ARBA00022777"/>
    </source>
</evidence>
<dbReference type="InterPro" id="IPR018484">
    <property type="entry name" value="FGGY_N"/>
</dbReference>
<dbReference type="Pfam" id="PF02782">
    <property type="entry name" value="FGGY_C"/>
    <property type="match status" value="1"/>
</dbReference>
<dbReference type="PROSITE" id="PS00445">
    <property type="entry name" value="FGGY_KINASES_2"/>
    <property type="match status" value="1"/>
</dbReference>
<reference evidence="7 8" key="1">
    <citation type="submission" date="2016-11" db="EMBL/GenBank/DDBJ databases">
        <authorList>
            <person name="Jaros S."/>
            <person name="Januszkiewicz K."/>
            <person name="Wedrychowicz H."/>
        </authorList>
    </citation>
    <scope>NUCLEOTIDE SEQUENCE [LARGE SCALE GENOMIC DNA]</scope>
    <source>
        <strain evidence="7 8">DSM 15692</strain>
    </source>
</reference>
<evidence type="ECO:0000259" key="5">
    <source>
        <dbReference type="Pfam" id="PF00370"/>
    </source>
</evidence>
<evidence type="ECO:0000259" key="6">
    <source>
        <dbReference type="Pfam" id="PF02782"/>
    </source>
</evidence>
<gene>
    <name evidence="7" type="ORF">SAMN02745249_01710</name>
</gene>
<dbReference type="RefSeq" id="WP_073298437.1">
    <property type="nucleotide sequence ID" value="NZ_FQUF01000029.1"/>
</dbReference>